<reference evidence="1 2" key="1">
    <citation type="submission" date="2015-05" db="EMBL/GenBank/DDBJ databases">
        <authorList>
            <person name="Goodhead I."/>
        </authorList>
    </citation>
    <scope>NUCLEOTIDE SEQUENCE [LARGE SCALE GENOMIC DNA]</scope>
    <source>
        <strain evidence="2">morsitans</strain>
    </source>
</reference>
<dbReference type="Proteomes" id="UP000245838">
    <property type="component" value="Chromosome sggmmb4_Chromosome"/>
</dbReference>
<protein>
    <submittedName>
        <fullName evidence="1">Phage tail tube protein</fullName>
    </submittedName>
</protein>
<proteinExistence type="predicted"/>
<sequence>MTGATFTPSGEKREEVTGVRVYGYKSTPRAATLECKFPARGDLSVEVINGWHDVTLEFEADSGETHMMTNAWSNGEESLTDAGEISAKFTAIRSQRVA</sequence>
<organism evidence="1 2">
    <name type="scientific">Sodalis glossinidius (strain morsitans)</name>
    <dbReference type="NCBI Taxonomy" id="343509"/>
    <lineage>
        <taxon>Bacteria</taxon>
        <taxon>Pseudomonadati</taxon>
        <taxon>Pseudomonadota</taxon>
        <taxon>Gammaproteobacteria</taxon>
        <taxon>Enterobacterales</taxon>
        <taxon>Bruguierivoracaceae</taxon>
        <taxon>Sodalis</taxon>
    </lineage>
</organism>
<gene>
    <name evidence="1" type="ORF">SGGMMB4_00800</name>
</gene>
<evidence type="ECO:0000313" key="1">
    <source>
        <dbReference type="EMBL" id="CRL43990.1"/>
    </source>
</evidence>
<accession>A0A193QGF0</accession>
<dbReference type="InterPro" id="IPR019596">
    <property type="entry name" value="Phage_Mu_GpM_tail_tub"/>
</dbReference>
<dbReference type="Pfam" id="PF10618">
    <property type="entry name" value="Tail_tube"/>
    <property type="match status" value="1"/>
</dbReference>
<dbReference type="EMBL" id="LN854557">
    <property type="protein sequence ID" value="CRL43990.1"/>
    <property type="molecule type" value="Genomic_DNA"/>
</dbReference>
<evidence type="ECO:0000313" key="2">
    <source>
        <dbReference type="Proteomes" id="UP000245838"/>
    </source>
</evidence>
<name>A0A193QGF0_SODGM</name>
<dbReference type="RefSeq" id="WP_243466159.1">
    <property type="nucleotide sequence ID" value="NC_007712.1"/>
</dbReference>
<dbReference type="AlphaFoldDB" id="A0A193QGF0"/>